<reference evidence="2" key="1">
    <citation type="submission" date="2017-04" db="EMBL/GenBank/DDBJ databases">
        <authorList>
            <person name="Varghese N."/>
            <person name="Submissions S."/>
        </authorList>
    </citation>
    <scope>NUCLEOTIDE SEQUENCE [LARGE SCALE GENOMIC DNA]</scope>
    <source>
        <strain evidence="2">USBA 82</strain>
    </source>
</reference>
<dbReference type="SUPFAM" id="SSF47598">
    <property type="entry name" value="Ribbon-helix-helix"/>
    <property type="match status" value="1"/>
</dbReference>
<dbReference type="InterPro" id="IPR010985">
    <property type="entry name" value="Ribbon_hlx_hlx"/>
</dbReference>
<dbReference type="Proteomes" id="UP000193355">
    <property type="component" value="Unassembled WGS sequence"/>
</dbReference>
<proteinExistence type="predicted"/>
<evidence type="ECO:0000313" key="2">
    <source>
        <dbReference type="Proteomes" id="UP000193355"/>
    </source>
</evidence>
<dbReference type="OrthoDB" id="2223628at2"/>
<name>A0A1X7JYY4_9BACT</name>
<accession>A0A1X7JYY4</accession>
<keyword evidence="2" id="KW-1185">Reference proteome</keyword>
<organism evidence="1 2">
    <name type="scientific">Dethiosulfovibrio salsuginis</name>
    <dbReference type="NCBI Taxonomy" id="561720"/>
    <lineage>
        <taxon>Bacteria</taxon>
        <taxon>Thermotogati</taxon>
        <taxon>Synergistota</taxon>
        <taxon>Synergistia</taxon>
        <taxon>Synergistales</taxon>
        <taxon>Dethiosulfovibrionaceae</taxon>
        <taxon>Dethiosulfovibrio</taxon>
    </lineage>
</organism>
<evidence type="ECO:0000313" key="1">
    <source>
        <dbReference type="EMBL" id="SMG33430.1"/>
    </source>
</evidence>
<dbReference type="EMBL" id="FXBB01000018">
    <property type="protein sequence ID" value="SMG33430.1"/>
    <property type="molecule type" value="Genomic_DNA"/>
</dbReference>
<dbReference type="AlphaFoldDB" id="A0A1X7JYY4"/>
<dbReference type="STRING" id="561720.SAMN06275492_11829"/>
<dbReference type="InterPro" id="IPR046257">
    <property type="entry name" value="DUF6290"/>
</dbReference>
<protein>
    <submittedName>
        <fullName evidence="1">RHH-type transcriptional regulator, rel operon repressor / antitoxin RelB</fullName>
    </submittedName>
</protein>
<dbReference type="RefSeq" id="WP_159448284.1">
    <property type="nucleotide sequence ID" value="NZ_FXBB01000018.1"/>
</dbReference>
<dbReference type="Pfam" id="PF19807">
    <property type="entry name" value="DUF6290"/>
    <property type="match status" value="1"/>
</dbReference>
<sequence>MKTVLTVKLDEDLNRVLSERAIREGRSKSFYVREGLIQYLEDLEDLEVADAAYKDWAADDFKTHKWEDVRLRLGLDD</sequence>
<dbReference type="GO" id="GO:0006355">
    <property type="term" value="P:regulation of DNA-templated transcription"/>
    <property type="evidence" value="ECO:0007669"/>
    <property type="project" value="InterPro"/>
</dbReference>
<gene>
    <name evidence="1" type="ORF">SAMN06275492_11829</name>
</gene>